<organism evidence="10">
    <name type="scientific">Dugesia japonica</name>
    <name type="common">Planarian</name>
    <dbReference type="NCBI Taxonomy" id="6161"/>
    <lineage>
        <taxon>Eukaryota</taxon>
        <taxon>Metazoa</taxon>
        <taxon>Spiralia</taxon>
        <taxon>Lophotrochozoa</taxon>
        <taxon>Platyhelminthes</taxon>
        <taxon>Rhabditophora</taxon>
        <taxon>Seriata</taxon>
        <taxon>Tricladida</taxon>
        <taxon>Continenticola</taxon>
        <taxon>Geoplanoidea</taxon>
        <taxon>Dugesiidae</taxon>
        <taxon>Dugesia</taxon>
    </lineage>
</organism>
<feature type="transmembrane region" description="Helical" evidence="9">
    <location>
        <begin position="64"/>
        <end position="86"/>
    </location>
</feature>
<feature type="transmembrane region" description="Helical" evidence="9">
    <location>
        <begin position="246"/>
        <end position="268"/>
    </location>
</feature>
<comment type="similarity">
    <text evidence="9">Belongs to the pannexin family.</text>
</comment>
<dbReference type="PANTHER" id="PTHR11893">
    <property type="entry name" value="INNEXIN"/>
    <property type="match status" value="1"/>
</dbReference>
<evidence type="ECO:0000256" key="3">
    <source>
        <dbReference type="ARBA" id="ARBA00022475"/>
    </source>
</evidence>
<dbReference type="GO" id="GO:0005921">
    <property type="term" value="C:gap junction"/>
    <property type="evidence" value="ECO:0007669"/>
    <property type="project" value="UniProtKB-UniRule"/>
</dbReference>
<sequence length="466" mass="54410">MAKGEIRNTNLNNQRGANLENVFGSSGQGKSDGDFDCNFLWNINKLGKWGSRHLRSDDDMADRLNYKVSSLLMFGFISLIGLRQYVGKPIQCWIPQEFTRGWEEYSENYCWVASTYFAPISEKLPSKVDRQKRLIGYYQWAPIILAIQGFLFYMPYLIWKSCSYYSIYNLPKLISLTEENLDSEASKSIVFTARYIDLCIQRQRKLKKSSSSQCIKTACYKSFSWAKPKNCVISQHIHIGRLYGNFLISLYCFVKLLYIGNIIGQLYLMERIFGSSKSFFGIRILMDLIKGMEWHHSGNFPRVTFCDIETKKLGKNYLYTVQCVLPMNIFLEKIYLFLWFWHIALVIITSTSLFWWFIKLGTLGRRLKTIRKYLQFQNAIGDTDKSTTRKFVAKYLQIDGVFLVHMMALSDGELVAAGMVAELWNIYRHKGVEIYSTDKVIKNSLIQIPDCREEKWNQIMWNDDIV</sequence>
<dbReference type="EMBL" id="AB189252">
    <property type="protein sequence ID" value="BAE78811.1"/>
    <property type="molecule type" value="mRNA"/>
</dbReference>
<name>Q2L6N2_DUGJA</name>
<evidence type="ECO:0000256" key="1">
    <source>
        <dbReference type="ARBA" id="ARBA00004651"/>
    </source>
</evidence>
<dbReference type="PANTHER" id="PTHR11893:SF10">
    <property type="entry name" value="INNEXIN-6"/>
    <property type="match status" value="1"/>
</dbReference>
<keyword evidence="7 9" id="KW-0472">Membrane</keyword>
<evidence type="ECO:0000256" key="9">
    <source>
        <dbReference type="RuleBase" id="RU010713"/>
    </source>
</evidence>
<reference evidence="10" key="1">
    <citation type="submission" date="2004-08" db="EMBL/GenBank/DDBJ databases">
        <title>Expression analysis of innexin genes in the planarian regeneration.</title>
        <authorList>
            <person name="Nogi T."/>
            <person name="Levin M."/>
        </authorList>
    </citation>
    <scope>NUCLEOTIDE SEQUENCE</scope>
    <source>
        <strain evidence="10">GI</strain>
    </source>
</reference>
<dbReference type="GO" id="GO:0005886">
    <property type="term" value="C:plasma membrane"/>
    <property type="evidence" value="ECO:0007669"/>
    <property type="project" value="UniProtKB-SubCell"/>
</dbReference>
<dbReference type="PROSITE" id="PS51013">
    <property type="entry name" value="PANNEXIN"/>
    <property type="match status" value="1"/>
</dbReference>
<feature type="transmembrane region" description="Helical" evidence="9">
    <location>
        <begin position="137"/>
        <end position="159"/>
    </location>
</feature>
<protein>
    <recommendedName>
        <fullName evidence="9">Innexin</fullName>
    </recommendedName>
</protein>
<dbReference type="PRINTS" id="PR01262">
    <property type="entry name" value="INNEXIN"/>
</dbReference>
<feature type="transmembrane region" description="Helical" evidence="9">
    <location>
        <begin position="334"/>
        <end position="358"/>
    </location>
</feature>
<keyword evidence="8 9" id="KW-0407">Ion channel</keyword>
<dbReference type="Pfam" id="PF00876">
    <property type="entry name" value="Innexin"/>
    <property type="match status" value="1"/>
</dbReference>
<accession>Q2L6N2</accession>
<keyword evidence="2 9" id="KW-0813">Transport</keyword>
<keyword evidence="4 9" id="KW-0812">Transmembrane</keyword>
<evidence type="ECO:0000256" key="7">
    <source>
        <dbReference type="ARBA" id="ARBA00023136"/>
    </source>
</evidence>
<evidence type="ECO:0000256" key="4">
    <source>
        <dbReference type="ARBA" id="ARBA00022692"/>
    </source>
</evidence>
<evidence type="ECO:0000313" key="10">
    <source>
        <dbReference type="EMBL" id="BAE78811.1"/>
    </source>
</evidence>
<dbReference type="GO" id="GO:0005243">
    <property type="term" value="F:gap junction channel activity"/>
    <property type="evidence" value="ECO:0007669"/>
    <property type="project" value="TreeGrafter"/>
</dbReference>
<dbReference type="GO" id="GO:0034220">
    <property type="term" value="P:monoatomic ion transmembrane transport"/>
    <property type="evidence" value="ECO:0007669"/>
    <property type="project" value="UniProtKB-KW"/>
</dbReference>
<dbReference type="AlphaFoldDB" id="Q2L6N2"/>
<comment type="function">
    <text evidence="9">Structural component of the gap junctions.</text>
</comment>
<keyword evidence="6 9" id="KW-0406">Ion transport</keyword>
<evidence type="ECO:0000256" key="5">
    <source>
        <dbReference type="ARBA" id="ARBA00022989"/>
    </source>
</evidence>
<keyword evidence="3" id="KW-1003">Cell membrane</keyword>
<evidence type="ECO:0000256" key="8">
    <source>
        <dbReference type="ARBA" id="ARBA00023303"/>
    </source>
</evidence>
<dbReference type="InterPro" id="IPR000990">
    <property type="entry name" value="Innexin"/>
</dbReference>
<evidence type="ECO:0000256" key="6">
    <source>
        <dbReference type="ARBA" id="ARBA00023065"/>
    </source>
</evidence>
<comment type="subcellular location">
    <subcellularLocation>
        <location evidence="1 9">Cell membrane</location>
        <topology evidence="1 9">Multi-pass membrane protein</topology>
    </subcellularLocation>
</comment>
<gene>
    <name evidence="10" type="primary">inx2</name>
    <name evidence="9" type="synonym">inx</name>
</gene>
<keyword evidence="5 9" id="KW-1133">Transmembrane helix</keyword>
<evidence type="ECO:0000256" key="2">
    <source>
        <dbReference type="ARBA" id="ARBA00022448"/>
    </source>
</evidence>
<proteinExistence type="evidence at transcript level"/>